<dbReference type="SUPFAM" id="SSF54534">
    <property type="entry name" value="FKBP-like"/>
    <property type="match status" value="2"/>
</dbReference>
<accession>A0ABW4MD14</accession>
<keyword evidence="10" id="KW-1185">Reference proteome</keyword>
<comment type="caution">
    <text evidence="9">The sequence shown here is derived from an EMBL/GenBank/DDBJ whole genome shotgun (WGS) entry which is preliminary data.</text>
</comment>
<feature type="signal peptide" evidence="7">
    <location>
        <begin position="1"/>
        <end position="23"/>
    </location>
</feature>
<sequence>MKNLKPVAALAALSTAFSPIVFASLAIAAEPTAAKPVLTCKIKTAEGLSYTVIKAGAGEKPGADARVEVNYSGRLASDGSEFDAGQGAKFKIGGVIPGFAQGLKLMQPGGKYRLCIPAALGYGAEGSGPIPANSDLVFEVELLSFTTPSPKPVIAPADRTCNQTTASGLGYAVMKAAQGRVATDADMALVDFSLFDAETGVVDQQRQWEKIPLAMATPMFAEALKLMPLGSTYRFCMPSSAATEAEPATNIIVTLIDLRPAPPAED</sequence>
<dbReference type="EC" id="5.2.1.8" evidence="6"/>
<dbReference type="PANTHER" id="PTHR43811">
    <property type="entry name" value="FKBP-TYPE PEPTIDYL-PROLYL CIS-TRANS ISOMERASE FKPA"/>
    <property type="match status" value="1"/>
</dbReference>
<dbReference type="PROSITE" id="PS50059">
    <property type="entry name" value="FKBP_PPIASE"/>
    <property type="match status" value="1"/>
</dbReference>
<dbReference type="Pfam" id="PF00254">
    <property type="entry name" value="FKBP_C"/>
    <property type="match status" value="1"/>
</dbReference>
<evidence type="ECO:0000256" key="5">
    <source>
        <dbReference type="PROSITE-ProRule" id="PRU00277"/>
    </source>
</evidence>
<dbReference type="InterPro" id="IPR001179">
    <property type="entry name" value="PPIase_FKBP_dom"/>
</dbReference>
<dbReference type="Gene3D" id="3.10.50.40">
    <property type="match status" value="2"/>
</dbReference>
<feature type="chain" id="PRO_5046047445" description="Peptidyl-prolyl cis-trans isomerase" evidence="7">
    <location>
        <begin position="24"/>
        <end position="266"/>
    </location>
</feature>
<reference evidence="10" key="1">
    <citation type="journal article" date="2019" name="Int. J. Syst. Evol. Microbiol.">
        <title>The Global Catalogue of Microorganisms (GCM) 10K type strain sequencing project: providing services to taxonomists for standard genome sequencing and annotation.</title>
        <authorList>
            <consortium name="The Broad Institute Genomics Platform"/>
            <consortium name="The Broad Institute Genome Sequencing Center for Infectious Disease"/>
            <person name="Wu L."/>
            <person name="Ma J."/>
        </authorList>
    </citation>
    <scope>NUCLEOTIDE SEQUENCE [LARGE SCALE GENOMIC DNA]</scope>
    <source>
        <strain evidence="10">CGMCC 1.12449</strain>
    </source>
</reference>
<keyword evidence="4 5" id="KW-0413">Isomerase</keyword>
<evidence type="ECO:0000256" key="7">
    <source>
        <dbReference type="SAM" id="SignalP"/>
    </source>
</evidence>
<comment type="similarity">
    <text evidence="2 6">Belongs to the FKBP-type PPIase family.</text>
</comment>
<keyword evidence="7" id="KW-0732">Signal</keyword>
<evidence type="ECO:0000256" key="6">
    <source>
        <dbReference type="RuleBase" id="RU003915"/>
    </source>
</evidence>
<name>A0ABW4MD14_9SPHN</name>
<proteinExistence type="inferred from homology"/>
<evidence type="ECO:0000256" key="4">
    <source>
        <dbReference type="ARBA" id="ARBA00023235"/>
    </source>
</evidence>
<dbReference type="GO" id="GO:0003755">
    <property type="term" value="F:peptidyl-prolyl cis-trans isomerase activity"/>
    <property type="evidence" value="ECO:0007669"/>
    <property type="project" value="UniProtKB-EC"/>
</dbReference>
<evidence type="ECO:0000259" key="8">
    <source>
        <dbReference type="PROSITE" id="PS50059"/>
    </source>
</evidence>
<dbReference type="PANTHER" id="PTHR43811:SF19">
    <property type="entry name" value="39 KDA FK506-BINDING NUCLEAR PROTEIN"/>
    <property type="match status" value="1"/>
</dbReference>
<dbReference type="InterPro" id="IPR046357">
    <property type="entry name" value="PPIase_dom_sf"/>
</dbReference>
<keyword evidence="3 5" id="KW-0697">Rotamase</keyword>
<dbReference type="RefSeq" id="WP_381512788.1">
    <property type="nucleotide sequence ID" value="NZ_JBHUEL010000004.1"/>
</dbReference>
<dbReference type="Proteomes" id="UP001597215">
    <property type="component" value="Unassembled WGS sequence"/>
</dbReference>
<evidence type="ECO:0000256" key="1">
    <source>
        <dbReference type="ARBA" id="ARBA00000971"/>
    </source>
</evidence>
<dbReference type="EMBL" id="JBHUEL010000004">
    <property type="protein sequence ID" value="MFD1766566.1"/>
    <property type="molecule type" value="Genomic_DNA"/>
</dbReference>
<evidence type="ECO:0000313" key="9">
    <source>
        <dbReference type="EMBL" id="MFD1766566.1"/>
    </source>
</evidence>
<feature type="domain" description="PPIase FKBP-type" evidence="8">
    <location>
        <begin position="64"/>
        <end position="146"/>
    </location>
</feature>
<organism evidence="9 10">
    <name type="scientific">Sphingorhabdus buctiana</name>
    <dbReference type="NCBI Taxonomy" id="1508805"/>
    <lineage>
        <taxon>Bacteria</taxon>
        <taxon>Pseudomonadati</taxon>
        <taxon>Pseudomonadota</taxon>
        <taxon>Alphaproteobacteria</taxon>
        <taxon>Sphingomonadales</taxon>
        <taxon>Sphingomonadaceae</taxon>
        <taxon>Sphingorhabdus</taxon>
    </lineage>
</organism>
<evidence type="ECO:0000313" key="10">
    <source>
        <dbReference type="Proteomes" id="UP001597215"/>
    </source>
</evidence>
<gene>
    <name evidence="9" type="ORF">ACFSAG_06890</name>
</gene>
<protein>
    <recommendedName>
        <fullName evidence="6">Peptidyl-prolyl cis-trans isomerase</fullName>
        <ecNumber evidence="6">5.2.1.8</ecNumber>
    </recommendedName>
</protein>
<evidence type="ECO:0000256" key="2">
    <source>
        <dbReference type="ARBA" id="ARBA00006577"/>
    </source>
</evidence>
<comment type="catalytic activity">
    <reaction evidence="1 5 6">
        <text>[protein]-peptidylproline (omega=180) = [protein]-peptidylproline (omega=0)</text>
        <dbReference type="Rhea" id="RHEA:16237"/>
        <dbReference type="Rhea" id="RHEA-COMP:10747"/>
        <dbReference type="Rhea" id="RHEA-COMP:10748"/>
        <dbReference type="ChEBI" id="CHEBI:83833"/>
        <dbReference type="ChEBI" id="CHEBI:83834"/>
        <dbReference type="EC" id="5.2.1.8"/>
    </reaction>
</comment>
<evidence type="ECO:0000256" key="3">
    <source>
        <dbReference type="ARBA" id="ARBA00023110"/>
    </source>
</evidence>